<dbReference type="EMBL" id="QUTC01009036">
    <property type="protein sequence ID" value="RHY42060.1"/>
    <property type="molecule type" value="Genomic_DNA"/>
</dbReference>
<evidence type="ECO:0000313" key="4">
    <source>
        <dbReference type="Proteomes" id="UP000265716"/>
    </source>
</evidence>
<protein>
    <submittedName>
        <fullName evidence="3">Uncharacterized protein</fullName>
    </submittedName>
</protein>
<comment type="caution">
    <text evidence="3">The sequence shown here is derived from an EMBL/GenBank/DDBJ whole genome shotgun (WGS) entry which is preliminary data.</text>
</comment>
<accession>A0A397FAN2</accession>
<keyword evidence="1" id="KW-0472">Membrane</keyword>
<evidence type="ECO:0000313" key="2">
    <source>
        <dbReference type="EMBL" id="RHY42060.1"/>
    </source>
</evidence>
<dbReference type="Proteomes" id="UP000266196">
    <property type="component" value="Unassembled WGS sequence"/>
</dbReference>
<dbReference type="Proteomes" id="UP000265716">
    <property type="component" value="Unassembled WGS sequence"/>
</dbReference>
<evidence type="ECO:0000313" key="3">
    <source>
        <dbReference type="EMBL" id="RHZ15573.1"/>
    </source>
</evidence>
<dbReference type="AlphaFoldDB" id="A0A397FAN2"/>
<evidence type="ECO:0000313" key="5">
    <source>
        <dbReference type="Proteomes" id="UP000266196"/>
    </source>
</evidence>
<dbReference type="EMBL" id="QUTE01010054">
    <property type="protein sequence ID" value="RHZ15573.1"/>
    <property type="molecule type" value="Genomic_DNA"/>
</dbReference>
<name>A0A397FAN2_APHAT</name>
<gene>
    <name evidence="3" type="ORF">DYB31_012596</name>
    <name evidence="2" type="ORF">DYB38_013524</name>
</gene>
<feature type="transmembrane region" description="Helical" evidence="1">
    <location>
        <begin position="75"/>
        <end position="97"/>
    </location>
</feature>
<proteinExistence type="predicted"/>
<keyword evidence="1" id="KW-0812">Transmembrane</keyword>
<reference evidence="4 5" key="1">
    <citation type="submission" date="2018-08" db="EMBL/GenBank/DDBJ databases">
        <title>Aphanomyces genome sequencing and annotation.</title>
        <authorList>
            <person name="Minardi D."/>
            <person name="Oidtmann B."/>
            <person name="Van Der Giezen M."/>
            <person name="Studholme D.J."/>
        </authorList>
    </citation>
    <scope>NUCLEOTIDE SEQUENCE [LARGE SCALE GENOMIC DNA]</scope>
    <source>
        <strain evidence="3 5">197901</strain>
        <strain evidence="2 4">SA</strain>
    </source>
</reference>
<keyword evidence="1" id="KW-1133">Transmembrane helix</keyword>
<organism evidence="3 5">
    <name type="scientific">Aphanomyces astaci</name>
    <name type="common">Crayfish plague agent</name>
    <dbReference type="NCBI Taxonomy" id="112090"/>
    <lineage>
        <taxon>Eukaryota</taxon>
        <taxon>Sar</taxon>
        <taxon>Stramenopiles</taxon>
        <taxon>Oomycota</taxon>
        <taxon>Saprolegniomycetes</taxon>
        <taxon>Saprolegniales</taxon>
        <taxon>Verrucalvaceae</taxon>
        <taxon>Aphanomyces</taxon>
    </lineage>
</organism>
<dbReference type="VEuPathDB" id="FungiDB:H257_04584"/>
<sequence length="194" mass="21762">MVAIVDDLAMPLTQGYTPYYATTNSILVWTITASLSYYWPVTHVVSLAQRCAIVQMDAQIVCTSGDIAIGHVSRLVTLAMLVLASKLVCFVAARILVRRRVANDVHIKSIFVYAGAKYLFELSKWMSCDVYYMDRMSAAMNGILTLQRHETMHALDIKLWRVFSVDLSDEASSIPNHHVHAAAYRRALPLIPDE</sequence>
<evidence type="ECO:0000256" key="1">
    <source>
        <dbReference type="SAM" id="Phobius"/>
    </source>
</evidence>